<feature type="domain" description="Tyrosine specific protein phosphatases" evidence="1">
    <location>
        <begin position="70"/>
        <end position="140"/>
    </location>
</feature>
<dbReference type="Proteomes" id="UP000321685">
    <property type="component" value="Unassembled WGS sequence"/>
</dbReference>
<dbReference type="SUPFAM" id="SSF52799">
    <property type="entry name" value="(Phosphotyrosine protein) phosphatases II"/>
    <property type="match status" value="1"/>
</dbReference>
<dbReference type="PANTHER" id="PTHR23339">
    <property type="entry name" value="TYROSINE SPECIFIC PROTEIN PHOSPHATASE AND DUAL SPECIFICITY PROTEIN PHOSPHATASE"/>
    <property type="match status" value="1"/>
</dbReference>
<dbReference type="Gene3D" id="3.90.190.10">
    <property type="entry name" value="Protein tyrosine phosphatase superfamily"/>
    <property type="match status" value="1"/>
</dbReference>
<dbReference type="GO" id="GO:0004725">
    <property type="term" value="F:protein tyrosine phosphatase activity"/>
    <property type="evidence" value="ECO:0007669"/>
    <property type="project" value="InterPro"/>
</dbReference>
<evidence type="ECO:0000313" key="3">
    <source>
        <dbReference type="Proteomes" id="UP000321685"/>
    </source>
</evidence>
<gene>
    <name evidence="2" type="ORF">PSU4_10270</name>
</gene>
<proteinExistence type="predicted"/>
<dbReference type="PROSITE" id="PS50056">
    <property type="entry name" value="TYR_PHOSPHATASE_2"/>
    <property type="match status" value="1"/>
</dbReference>
<dbReference type="InterPro" id="IPR000242">
    <property type="entry name" value="PTP_cat"/>
</dbReference>
<dbReference type="RefSeq" id="WP_147102886.1">
    <property type="nucleotide sequence ID" value="NZ_BJVJ01000006.1"/>
</dbReference>
<sequence length="150" mass="16617">MSTLTGAIALPDGTLVRGRGRSRPVPDGPAPEFGLYLGTPERRRFSRKPVWLPTWPAEWLDWPDFRTPRDDVHAAARIVATYERARAGERVEVACLGGTGRTGTVVACMAILAGHPADDALTWVRAHYRPHAVETPGQRRWILRFPTLIG</sequence>
<reference evidence="2 3" key="1">
    <citation type="submission" date="2019-07" db="EMBL/GenBank/DDBJ databases">
        <title>Whole genome shotgun sequence of Pseudonocardia sulfidoxydans NBRC 16205.</title>
        <authorList>
            <person name="Hosoyama A."/>
            <person name="Uohara A."/>
            <person name="Ohji S."/>
            <person name="Ichikawa N."/>
        </authorList>
    </citation>
    <scope>NUCLEOTIDE SEQUENCE [LARGE SCALE GENOMIC DNA]</scope>
    <source>
        <strain evidence="2 3">NBRC 16205</strain>
    </source>
</reference>
<dbReference type="InterPro" id="IPR000387">
    <property type="entry name" value="Tyr_Pase_dom"/>
</dbReference>
<accession>A0A511DCF1</accession>
<comment type="caution">
    <text evidence="2">The sequence shown here is derived from an EMBL/GenBank/DDBJ whole genome shotgun (WGS) entry which is preliminary data.</text>
</comment>
<dbReference type="Pfam" id="PF00102">
    <property type="entry name" value="Y_phosphatase"/>
    <property type="match status" value="1"/>
</dbReference>
<dbReference type="EMBL" id="BJVJ01000006">
    <property type="protein sequence ID" value="GEL22073.1"/>
    <property type="molecule type" value="Genomic_DNA"/>
</dbReference>
<evidence type="ECO:0000259" key="1">
    <source>
        <dbReference type="PROSITE" id="PS50056"/>
    </source>
</evidence>
<name>A0A511DCF1_9PSEU</name>
<dbReference type="OrthoDB" id="2629679at2"/>
<dbReference type="InterPro" id="IPR050561">
    <property type="entry name" value="PTP"/>
</dbReference>
<protein>
    <submittedName>
        <fullName evidence="2">Protein-tyrosine-phosphatase</fullName>
    </submittedName>
</protein>
<evidence type="ECO:0000313" key="2">
    <source>
        <dbReference type="EMBL" id="GEL22073.1"/>
    </source>
</evidence>
<dbReference type="AlphaFoldDB" id="A0A511DCF1"/>
<dbReference type="InterPro" id="IPR029021">
    <property type="entry name" value="Prot-tyrosine_phosphatase-like"/>
</dbReference>
<keyword evidence="3" id="KW-1185">Reference proteome</keyword>
<organism evidence="2 3">
    <name type="scientific">Pseudonocardia sulfidoxydans NBRC 16205</name>
    <dbReference type="NCBI Taxonomy" id="1223511"/>
    <lineage>
        <taxon>Bacteria</taxon>
        <taxon>Bacillati</taxon>
        <taxon>Actinomycetota</taxon>
        <taxon>Actinomycetes</taxon>
        <taxon>Pseudonocardiales</taxon>
        <taxon>Pseudonocardiaceae</taxon>
        <taxon>Pseudonocardia</taxon>
    </lineage>
</organism>